<dbReference type="InterPro" id="IPR012347">
    <property type="entry name" value="Ferritin-like"/>
</dbReference>
<dbReference type="InterPro" id="IPR005183">
    <property type="entry name" value="DUF305_CopM-like"/>
</dbReference>
<dbReference type="PANTHER" id="PTHR36933:SF1">
    <property type="entry name" value="SLL0788 PROTEIN"/>
    <property type="match status" value="1"/>
</dbReference>
<reference evidence="3 4" key="1">
    <citation type="journal article" date="2019" name="Emerg. Microbes Infect.">
        <title>Comprehensive subspecies identification of 175 nontuberculous mycobacteria species based on 7547 genomic profiles.</title>
        <authorList>
            <person name="Matsumoto Y."/>
            <person name="Kinjo T."/>
            <person name="Motooka D."/>
            <person name="Nabeya D."/>
            <person name="Jung N."/>
            <person name="Uechi K."/>
            <person name="Horii T."/>
            <person name="Iida T."/>
            <person name="Fujita J."/>
            <person name="Nakamura S."/>
        </authorList>
    </citation>
    <scope>NUCLEOTIDE SEQUENCE [LARGE SCALE GENOMIC DNA]</scope>
    <source>
        <strain evidence="3 4">JCM 15296</strain>
    </source>
</reference>
<dbReference type="Pfam" id="PF03713">
    <property type="entry name" value="DUF305"/>
    <property type="match status" value="1"/>
</dbReference>
<feature type="chain" id="PRO_5046061809" description="DUF305 domain-containing protein" evidence="1">
    <location>
        <begin position="23"/>
        <end position="220"/>
    </location>
</feature>
<dbReference type="Gene3D" id="1.20.1260.10">
    <property type="match status" value="1"/>
</dbReference>
<dbReference type="EMBL" id="AP022577">
    <property type="protein sequence ID" value="BBX86830.1"/>
    <property type="molecule type" value="Genomic_DNA"/>
</dbReference>
<feature type="domain" description="DUF305" evidence="2">
    <location>
        <begin position="76"/>
        <end position="217"/>
    </location>
</feature>
<accession>A0ABM7IJ57</accession>
<dbReference type="RefSeq" id="WP_234884109.1">
    <property type="nucleotide sequence ID" value="NZ_AP022577.1"/>
</dbReference>
<evidence type="ECO:0000256" key="1">
    <source>
        <dbReference type="SAM" id="SignalP"/>
    </source>
</evidence>
<feature type="signal peptide" evidence="1">
    <location>
        <begin position="1"/>
        <end position="22"/>
    </location>
</feature>
<protein>
    <recommendedName>
        <fullName evidence="2">DUF305 domain-containing protein</fullName>
    </recommendedName>
</protein>
<keyword evidence="1" id="KW-0732">Signal</keyword>
<dbReference type="PANTHER" id="PTHR36933">
    <property type="entry name" value="SLL0788 PROTEIN"/>
    <property type="match status" value="1"/>
</dbReference>
<sequence>MFKITSIATVAVAGTAAAIALAACSPPSQHDSTLPPTSSSMPMSGHNMPGMSGGNMPGMSGTNMPGMSGANFNDADVTFLQMMYPHHAQAVEMAKLVPTRSQNQQVKDLAAAIEKAQAPEMQQMTTLLAGFGKPAPSATMSHSMPGLMTPQQMTDLTGLSGAAFDKMWLQMMVEHHQGAITMAGDELKNGTNADAKKMAESIVTTQQAEISTMNGMLATM</sequence>
<gene>
    <name evidence="3" type="ORF">MAUB_47030</name>
</gene>
<organism evidence="3 4">
    <name type="scientific">Mycolicibacterium aubagnense</name>
    <dbReference type="NCBI Taxonomy" id="319707"/>
    <lineage>
        <taxon>Bacteria</taxon>
        <taxon>Bacillati</taxon>
        <taxon>Actinomycetota</taxon>
        <taxon>Actinomycetes</taxon>
        <taxon>Mycobacteriales</taxon>
        <taxon>Mycobacteriaceae</taxon>
        <taxon>Mycolicibacterium</taxon>
    </lineage>
</organism>
<dbReference type="PROSITE" id="PS51257">
    <property type="entry name" value="PROKAR_LIPOPROTEIN"/>
    <property type="match status" value="1"/>
</dbReference>
<proteinExistence type="predicted"/>
<evidence type="ECO:0000313" key="3">
    <source>
        <dbReference type="EMBL" id="BBX86830.1"/>
    </source>
</evidence>
<keyword evidence="4" id="KW-1185">Reference proteome</keyword>
<name>A0ABM7IJ57_9MYCO</name>
<dbReference type="Proteomes" id="UP000465609">
    <property type="component" value="Chromosome"/>
</dbReference>
<evidence type="ECO:0000313" key="4">
    <source>
        <dbReference type="Proteomes" id="UP000465609"/>
    </source>
</evidence>
<evidence type="ECO:0000259" key="2">
    <source>
        <dbReference type="Pfam" id="PF03713"/>
    </source>
</evidence>